<sequence>MSRFSSAPSLRAAVLAAAALLLAAGSHAATIDGPWQKGASWTTFRAGYAKSLEGGAPNGMAGFGIGFSHMLSNRVNLGFFVHYELLGKFGEASQIEIPVTAEYAYVVKWNTALRPYVGLGLGAFYHKNYQTGADRTDLLPATLQRAGL</sequence>
<dbReference type="Proteomes" id="UP000317716">
    <property type="component" value="Unassembled WGS sequence"/>
</dbReference>
<feature type="chain" id="PRO_5021815988" description="Outer membrane protein beta-barrel domain-containing protein" evidence="1">
    <location>
        <begin position="29"/>
        <end position="148"/>
    </location>
</feature>
<evidence type="ECO:0000313" key="3">
    <source>
        <dbReference type="Proteomes" id="UP000317716"/>
    </source>
</evidence>
<comment type="caution">
    <text evidence="2">The sequence shown here is derived from an EMBL/GenBank/DDBJ whole genome shotgun (WGS) entry which is preliminary data.</text>
</comment>
<evidence type="ECO:0000313" key="2">
    <source>
        <dbReference type="EMBL" id="TMQ47710.1"/>
    </source>
</evidence>
<reference evidence="2 3" key="1">
    <citation type="journal article" date="2019" name="Nat. Microbiol.">
        <title>Mediterranean grassland soil C-N compound turnover is dependent on rainfall and depth, and is mediated by genomically divergent microorganisms.</title>
        <authorList>
            <person name="Diamond S."/>
            <person name="Andeer P.F."/>
            <person name="Li Z."/>
            <person name="Crits-Christoph A."/>
            <person name="Burstein D."/>
            <person name="Anantharaman K."/>
            <person name="Lane K.R."/>
            <person name="Thomas B.C."/>
            <person name="Pan C."/>
            <person name="Northen T.R."/>
            <person name="Banfield J.F."/>
        </authorList>
    </citation>
    <scope>NUCLEOTIDE SEQUENCE [LARGE SCALE GENOMIC DNA]</scope>
    <source>
        <strain evidence="2">WS_2</strain>
    </source>
</reference>
<proteinExistence type="predicted"/>
<dbReference type="EMBL" id="VBOS01000516">
    <property type="protein sequence ID" value="TMQ47710.1"/>
    <property type="molecule type" value="Genomic_DNA"/>
</dbReference>
<feature type="signal peptide" evidence="1">
    <location>
        <begin position="1"/>
        <end position="28"/>
    </location>
</feature>
<evidence type="ECO:0008006" key="4">
    <source>
        <dbReference type="Google" id="ProtNLM"/>
    </source>
</evidence>
<accession>A0A538S8L0</accession>
<evidence type="ECO:0000256" key="1">
    <source>
        <dbReference type="SAM" id="SignalP"/>
    </source>
</evidence>
<protein>
    <recommendedName>
        <fullName evidence="4">Outer membrane protein beta-barrel domain-containing protein</fullName>
    </recommendedName>
</protein>
<dbReference type="Gene3D" id="2.40.160.20">
    <property type="match status" value="1"/>
</dbReference>
<name>A0A538S8L0_UNCEI</name>
<gene>
    <name evidence="2" type="ORF">E6K72_13745</name>
</gene>
<organism evidence="2 3">
    <name type="scientific">Eiseniibacteriota bacterium</name>
    <dbReference type="NCBI Taxonomy" id="2212470"/>
    <lineage>
        <taxon>Bacteria</taxon>
        <taxon>Candidatus Eiseniibacteriota</taxon>
    </lineage>
</organism>
<dbReference type="AlphaFoldDB" id="A0A538S8L0"/>
<keyword evidence="1" id="KW-0732">Signal</keyword>